<dbReference type="STRING" id="171291.SAMN02745154_00316"/>
<dbReference type="RefSeq" id="WP_078747059.1">
    <property type="nucleotide sequence ID" value="NZ_CP137850.1"/>
</dbReference>
<sequence>MKAINTMINIASCLSAAQPSIPIDNVPSFQIREIDWNKVRPIHAITDLDRIKSTTIIEDLKNTGRWDYIEAYDWCNQHLLQYENKHKIIEEFISKYNLWFTNDKRKHDFIYYSIYIFLENPKSEYSKNSFWISELLDEKLTYIYINRFINLEWNKWINAHLISPYILQVYDLWITDYITSNLVKMKETYKVVKKYYKDKKNLMYIDEYDKNNVYLANVAKWHCEQNKIQIQEAKEDFVYDVKNKIQNYIKSYTDIRDFLTDFDNKLYSIEAGKITTNVISWLCSIGWIIADVASYGALSVQMSMSIADSINGTTTLVEIKNIRNELQDNIKILKDFSSELHDIKELLNIRNVHDFYSKVASYPNIKDIVNLYPIDVLEKIELSADVVDFFTHIKEKIVNKLASISLKLAKKLAIGNGRETQSIIAAENKLGKGVLAGKELFSIKNLLAKNIKNTFMNSVLEISKILNITKRMSMVTNIANLGSGIISLVDIPLDIVFNRLMERYNNEIMEY</sequence>
<keyword evidence="2" id="KW-1185">Reference proteome</keyword>
<gene>
    <name evidence="1" type="ORF">SAMN02745154_00316</name>
</gene>
<evidence type="ECO:0000313" key="2">
    <source>
        <dbReference type="Proteomes" id="UP000190389"/>
    </source>
</evidence>
<evidence type="ECO:0000313" key="1">
    <source>
        <dbReference type="EMBL" id="SJZ49374.1"/>
    </source>
</evidence>
<protein>
    <submittedName>
        <fullName evidence="1">Uncharacterized protein</fullName>
    </submittedName>
</protein>
<proteinExistence type="predicted"/>
<accession>A0A1T4L3V1</accession>
<dbReference type="Proteomes" id="UP000190389">
    <property type="component" value="Unassembled WGS sequence"/>
</dbReference>
<dbReference type="AlphaFoldDB" id="A0A1T4L3V1"/>
<organism evidence="1 2">
    <name type="scientific">Mycoplasmopsis verecunda</name>
    <dbReference type="NCBI Taxonomy" id="171291"/>
    <lineage>
        <taxon>Bacteria</taxon>
        <taxon>Bacillati</taxon>
        <taxon>Mycoplasmatota</taxon>
        <taxon>Mycoplasmoidales</taxon>
        <taxon>Metamycoplasmataceae</taxon>
        <taxon>Mycoplasmopsis</taxon>
    </lineage>
</organism>
<dbReference type="EMBL" id="FUXF01000007">
    <property type="protein sequence ID" value="SJZ49374.1"/>
    <property type="molecule type" value="Genomic_DNA"/>
</dbReference>
<name>A0A1T4L3V1_9BACT</name>
<reference evidence="2" key="1">
    <citation type="submission" date="2017-02" db="EMBL/GenBank/DDBJ databases">
        <authorList>
            <person name="Varghese N."/>
            <person name="Submissions S."/>
        </authorList>
    </citation>
    <scope>NUCLEOTIDE SEQUENCE [LARGE SCALE GENOMIC DNA]</scope>
    <source>
        <strain evidence="2">ATCC 27862</strain>
    </source>
</reference>